<sequence>MIVLITAVFALCSVYYALSLTNVYRSEAVVALAEGTNEIASLSRFSGIASLAGITMPYGGSDKGALVVNTIMTRVFLKNLLSVEGVLPSLMAA</sequence>
<proteinExistence type="predicted"/>
<dbReference type="EMBL" id="UINC01217965">
    <property type="protein sequence ID" value="SVE44794.1"/>
    <property type="molecule type" value="Genomic_DNA"/>
</dbReference>
<organism evidence="1">
    <name type="scientific">marine metagenome</name>
    <dbReference type="NCBI Taxonomy" id="408172"/>
    <lineage>
        <taxon>unclassified sequences</taxon>
        <taxon>metagenomes</taxon>
        <taxon>ecological metagenomes</taxon>
    </lineage>
</organism>
<name>A0A383DKE1_9ZZZZ</name>
<dbReference type="AlphaFoldDB" id="A0A383DKE1"/>
<evidence type="ECO:0000313" key="1">
    <source>
        <dbReference type="EMBL" id="SVE44794.1"/>
    </source>
</evidence>
<reference evidence="1" key="1">
    <citation type="submission" date="2018-05" db="EMBL/GenBank/DDBJ databases">
        <authorList>
            <person name="Lanie J.A."/>
            <person name="Ng W.-L."/>
            <person name="Kazmierczak K.M."/>
            <person name="Andrzejewski T.M."/>
            <person name="Davidsen T.M."/>
            <person name="Wayne K.J."/>
            <person name="Tettelin H."/>
            <person name="Glass J.I."/>
            <person name="Rusch D."/>
            <person name="Podicherti R."/>
            <person name="Tsui H.-C.T."/>
            <person name="Winkler M.E."/>
        </authorList>
    </citation>
    <scope>NUCLEOTIDE SEQUENCE</scope>
</reference>
<accession>A0A383DKE1</accession>
<gene>
    <name evidence="1" type="ORF">METZ01_LOCUS497648</name>
</gene>
<protein>
    <submittedName>
        <fullName evidence="1">Uncharacterized protein</fullName>
    </submittedName>
</protein>
<feature type="non-terminal residue" evidence="1">
    <location>
        <position position="93"/>
    </location>
</feature>